<keyword evidence="2" id="KW-1185">Reference proteome</keyword>
<organism evidence="1 2">
    <name type="scientific">Marinifilum breve</name>
    <dbReference type="NCBI Taxonomy" id="2184082"/>
    <lineage>
        <taxon>Bacteria</taxon>
        <taxon>Pseudomonadati</taxon>
        <taxon>Bacteroidota</taxon>
        <taxon>Bacteroidia</taxon>
        <taxon>Marinilabiliales</taxon>
        <taxon>Marinifilaceae</taxon>
    </lineage>
</organism>
<dbReference type="EMBL" id="QFLI01000004">
    <property type="protein sequence ID" value="PXY01013.1"/>
    <property type="molecule type" value="Genomic_DNA"/>
</dbReference>
<comment type="caution">
    <text evidence="1">The sequence shown here is derived from an EMBL/GenBank/DDBJ whole genome shotgun (WGS) entry which is preliminary data.</text>
</comment>
<evidence type="ECO:0008006" key="3">
    <source>
        <dbReference type="Google" id="ProtNLM"/>
    </source>
</evidence>
<sequence length="448" mass="52323">MDSHKNRFSSSYINISLYIMIAKCKLAKNLNNRKETILHIMQKFRLLLVMLCAFSLTVFSQENESQEDNSDIIRIVGKLTNKQNNEPIPFANVGVIGSYIGAASNLDGIFEFKIPGKYSEKMIQASAVGFSTFTAKVSECTQVDTLEIVLTPKNYNIGEVEVMAESLVLQKRIKTALERIPDNYLQTPFNYDVYYRSEKFENKELNRLREAAVRIYDDKGYQRADAYQVFKERGYRFLQVRKNFEPASLADGSTFLDELLEMDIVRSRGNVLNGNHISFYDLKLDQITEYENDSIWVISYKSKRPMLSNTGDYYAKSYSGKLYIKTKDYAVIKNETHVVATNYSPQGRSFYVNENRQKWQPLKIEYDFSVTYKQHSGRYYLSYVNYKRHHELKEKETGIPKSIDINTEMLITKINTENPEIIEKRAYYENMPFDKKFWDSYNIIFDGE</sequence>
<dbReference type="AlphaFoldDB" id="A0A2V3ZXN9"/>
<evidence type="ECO:0000313" key="2">
    <source>
        <dbReference type="Proteomes" id="UP000248079"/>
    </source>
</evidence>
<dbReference type="SUPFAM" id="SSF49464">
    <property type="entry name" value="Carboxypeptidase regulatory domain-like"/>
    <property type="match status" value="1"/>
</dbReference>
<dbReference type="Proteomes" id="UP000248079">
    <property type="component" value="Unassembled WGS sequence"/>
</dbReference>
<dbReference type="Pfam" id="PF13715">
    <property type="entry name" value="CarbopepD_reg_2"/>
    <property type="match status" value="1"/>
</dbReference>
<reference evidence="1 2" key="1">
    <citation type="submission" date="2018-05" db="EMBL/GenBank/DDBJ databases">
        <title>Marinifilum breve JC075T sp. nov., a marine bacterium isolated from Yongle Blue Hole in the South China Sea.</title>
        <authorList>
            <person name="Fu T."/>
        </authorList>
    </citation>
    <scope>NUCLEOTIDE SEQUENCE [LARGE SCALE GENOMIC DNA]</scope>
    <source>
        <strain evidence="1 2">JC075</strain>
    </source>
</reference>
<gene>
    <name evidence="1" type="ORF">DF185_10175</name>
</gene>
<name>A0A2V3ZXN9_9BACT</name>
<accession>A0A2V3ZXN9</accession>
<protein>
    <recommendedName>
        <fullName evidence="3">Carboxypeptidase-like regulatory domain-containing protein</fullName>
    </recommendedName>
</protein>
<dbReference type="InterPro" id="IPR008969">
    <property type="entry name" value="CarboxyPept-like_regulatory"/>
</dbReference>
<dbReference type="OrthoDB" id="1108759at2"/>
<evidence type="ECO:0000313" key="1">
    <source>
        <dbReference type="EMBL" id="PXY01013.1"/>
    </source>
</evidence>
<proteinExistence type="predicted"/>